<keyword evidence="1" id="KW-0732">Signal</keyword>
<comment type="caution">
    <text evidence="2">The sequence shown here is derived from an EMBL/GenBank/DDBJ whole genome shotgun (WGS) entry which is preliminary data.</text>
</comment>
<organism evidence="2 3">
    <name type="scientific">Chitinimonas lacunae</name>
    <dbReference type="NCBI Taxonomy" id="1963018"/>
    <lineage>
        <taxon>Bacteria</taxon>
        <taxon>Pseudomonadati</taxon>
        <taxon>Pseudomonadota</taxon>
        <taxon>Betaproteobacteria</taxon>
        <taxon>Neisseriales</taxon>
        <taxon>Chitinibacteraceae</taxon>
        <taxon>Chitinimonas</taxon>
    </lineage>
</organism>
<evidence type="ECO:0000256" key="1">
    <source>
        <dbReference type="SAM" id="SignalP"/>
    </source>
</evidence>
<sequence>MKSLIPALVAGAALLGQAVAGDGPNSGIPGHLPKPAGKPSWFDSKTGKTVEVKLDEYFQVRDGEQTDCLRLLVDTGAGRFVLEQRTAQSRTFDSESRTHIEPGRWNVYGEGKLLCKDCEAVRYGQTQYSLQGPRLYKHVLQIGGKDGKGQQRYWEVSWPYTVPTQPMAACTAQAV</sequence>
<feature type="chain" id="PRO_5045691749" evidence="1">
    <location>
        <begin position="21"/>
        <end position="175"/>
    </location>
</feature>
<name>A0ABV8MWB8_9NEIS</name>
<gene>
    <name evidence="2" type="ORF">ACFOW7_18685</name>
</gene>
<protein>
    <submittedName>
        <fullName evidence="2">Uncharacterized protein</fullName>
    </submittedName>
</protein>
<dbReference type="Proteomes" id="UP001595791">
    <property type="component" value="Unassembled WGS sequence"/>
</dbReference>
<evidence type="ECO:0000313" key="3">
    <source>
        <dbReference type="Proteomes" id="UP001595791"/>
    </source>
</evidence>
<reference evidence="3" key="1">
    <citation type="journal article" date="2019" name="Int. J. Syst. Evol. Microbiol.">
        <title>The Global Catalogue of Microorganisms (GCM) 10K type strain sequencing project: providing services to taxonomists for standard genome sequencing and annotation.</title>
        <authorList>
            <consortium name="The Broad Institute Genomics Platform"/>
            <consortium name="The Broad Institute Genome Sequencing Center for Infectious Disease"/>
            <person name="Wu L."/>
            <person name="Ma J."/>
        </authorList>
    </citation>
    <scope>NUCLEOTIDE SEQUENCE [LARGE SCALE GENOMIC DNA]</scope>
    <source>
        <strain evidence="3">LMG 29894</strain>
    </source>
</reference>
<dbReference type="RefSeq" id="WP_378167223.1">
    <property type="nucleotide sequence ID" value="NZ_JBHSBU010000001.1"/>
</dbReference>
<keyword evidence="3" id="KW-1185">Reference proteome</keyword>
<evidence type="ECO:0000313" key="2">
    <source>
        <dbReference type="EMBL" id="MFC4161366.1"/>
    </source>
</evidence>
<accession>A0ABV8MWB8</accession>
<feature type="signal peptide" evidence="1">
    <location>
        <begin position="1"/>
        <end position="20"/>
    </location>
</feature>
<dbReference type="EMBL" id="JBHSBU010000001">
    <property type="protein sequence ID" value="MFC4161366.1"/>
    <property type="molecule type" value="Genomic_DNA"/>
</dbReference>
<proteinExistence type="predicted"/>